<organism evidence="2 3">
    <name type="scientific">Asparagus officinalis</name>
    <name type="common">Garden asparagus</name>
    <dbReference type="NCBI Taxonomy" id="4686"/>
    <lineage>
        <taxon>Eukaryota</taxon>
        <taxon>Viridiplantae</taxon>
        <taxon>Streptophyta</taxon>
        <taxon>Embryophyta</taxon>
        <taxon>Tracheophyta</taxon>
        <taxon>Spermatophyta</taxon>
        <taxon>Magnoliopsida</taxon>
        <taxon>Liliopsida</taxon>
        <taxon>Asparagales</taxon>
        <taxon>Asparagaceae</taxon>
        <taxon>Asparagoideae</taxon>
        <taxon>Asparagus</taxon>
    </lineage>
</organism>
<dbReference type="EMBL" id="CM007381">
    <property type="protein sequence ID" value="ONK81507.1"/>
    <property type="molecule type" value="Genomic_DNA"/>
</dbReference>
<protein>
    <submittedName>
        <fullName evidence="2">Uncharacterized protein</fullName>
    </submittedName>
</protein>
<evidence type="ECO:0000256" key="1">
    <source>
        <dbReference type="SAM" id="MobiDB-lite"/>
    </source>
</evidence>
<dbReference type="Proteomes" id="UP000243459">
    <property type="component" value="Chromosome 1"/>
</dbReference>
<keyword evidence="3" id="KW-1185">Reference proteome</keyword>
<dbReference type="AlphaFoldDB" id="A0A5P1FVJ8"/>
<accession>A0A5P1FVJ8</accession>
<evidence type="ECO:0000313" key="3">
    <source>
        <dbReference type="Proteomes" id="UP000243459"/>
    </source>
</evidence>
<feature type="region of interest" description="Disordered" evidence="1">
    <location>
        <begin position="1"/>
        <end position="34"/>
    </location>
</feature>
<name>A0A5P1FVJ8_ASPOF</name>
<gene>
    <name evidence="2" type="ORF">A4U43_C01F29890</name>
</gene>
<sequence length="120" mass="13845">MSPPHHRDSSPDLDNAHDGSGDDEIQHKSLAGPSQSKIECLRLWTEAVNCIPLPEKAITLQMKCERNYKRRRDDIKKKNHIIKQRLEKAMSDQLRKMGNKDYEKACRYSSDQQTKVTPKG</sequence>
<reference evidence="3" key="1">
    <citation type="journal article" date="2017" name="Nat. Commun.">
        <title>The asparagus genome sheds light on the origin and evolution of a young Y chromosome.</title>
        <authorList>
            <person name="Harkess A."/>
            <person name="Zhou J."/>
            <person name="Xu C."/>
            <person name="Bowers J.E."/>
            <person name="Van der Hulst R."/>
            <person name="Ayyampalayam S."/>
            <person name="Mercati F."/>
            <person name="Riccardi P."/>
            <person name="McKain M.R."/>
            <person name="Kakrana A."/>
            <person name="Tang H."/>
            <person name="Ray J."/>
            <person name="Groenendijk J."/>
            <person name="Arikit S."/>
            <person name="Mathioni S.M."/>
            <person name="Nakano M."/>
            <person name="Shan H."/>
            <person name="Telgmann-Rauber A."/>
            <person name="Kanno A."/>
            <person name="Yue Z."/>
            <person name="Chen H."/>
            <person name="Li W."/>
            <person name="Chen Y."/>
            <person name="Xu X."/>
            <person name="Zhang Y."/>
            <person name="Luo S."/>
            <person name="Chen H."/>
            <person name="Gao J."/>
            <person name="Mao Z."/>
            <person name="Pires J.C."/>
            <person name="Luo M."/>
            <person name="Kudrna D."/>
            <person name="Wing R.A."/>
            <person name="Meyers B.C."/>
            <person name="Yi K."/>
            <person name="Kong H."/>
            <person name="Lavrijsen P."/>
            <person name="Sunseri F."/>
            <person name="Falavigna A."/>
            <person name="Ye Y."/>
            <person name="Leebens-Mack J.H."/>
            <person name="Chen G."/>
        </authorList>
    </citation>
    <scope>NUCLEOTIDE SEQUENCE [LARGE SCALE GENOMIC DNA]</scope>
    <source>
        <strain evidence="3">cv. DH0086</strain>
    </source>
</reference>
<dbReference type="Gramene" id="ONK81507">
    <property type="protein sequence ID" value="ONK81507"/>
    <property type="gene ID" value="A4U43_C01F29890"/>
</dbReference>
<proteinExistence type="predicted"/>
<evidence type="ECO:0000313" key="2">
    <source>
        <dbReference type="EMBL" id="ONK81507.1"/>
    </source>
</evidence>
<feature type="compositionally biased region" description="Basic and acidic residues" evidence="1">
    <location>
        <begin position="1"/>
        <end position="27"/>
    </location>
</feature>